<proteinExistence type="predicted"/>
<gene>
    <name evidence="1" type="ORF">R3Q16_30490</name>
</gene>
<accession>A0ABU4C380</accession>
<dbReference type="Proteomes" id="UP001185927">
    <property type="component" value="Unassembled WGS sequence"/>
</dbReference>
<organism evidence="1 2">
    <name type="scientific">Rhodococcus globerulus</name>
    <dbReference type="NCBI Taxonomy" id="33008"/>
    <lineage>
        <taxon>Bacteria</taxon>
        <taxon>Bacillati</taxon>
        <taxon>Actinomycetota</taxon>
        <taxon>Actinomycetes</taxon>
        <taxon>Mycobacteriales</taxon>
        <taxon>Nocardiaceae</taxon>
        <taxon>Rhodococcus</taxon>
    </lineage>
</organism>
<keyword evidence="2" id="KW-1185">Reference proteome</keyword>
<sequence>MSAISDLVYQMATAQMETPALDGSDAGRWAWFADLYDNPQWGLAATIPNFNEAGGSVGRLCRATTTCERESLMIRWEALSRLAAIKRTESATAEHHAWTAVINSGVDVHDLLDDIEYGGTETVTSAFSAIISAHSDVNAEKFIAQATNAWESYRTATQPLAAPLFLAASSDRTVAPSQLKVAS</sequence>
<evidence type="ECO:0000313" key="2">
    <source>
        <dbReference type="Proteomes" id="UP001185927"/>
    </source>
</evidence>
<evidence type="ECO:0000313" key="1">
    <source>
        <dbReference type="EMBL" id="MDV6270961.1"/>
    </source>
</evidence>
<protein>
    <submittedName>
        <fullName evidence="1">Uncharacterized protein</fullName>
    </submittedName>
</protein>
<dbReference type="RefSeq" id="WP_317545402.1">
    <property type="nucleotide sequence ID" value="NZ_JAWLKB010000027.1"/>
</dbReference>
<comment type="caution">
    <text evidence="1">The sequence shown here is derived from an EMBL/GenBank/DDBJ whole genome shotgun (WGS) entry which is preliminary data.</text>
</comment>
<dbReference type="EMBL" id="JAWLKB010000027">
    <property type="protein sequence ID" value="MDV6270961.1"/>
    <property type="molecule type" value="Genomic_DNA"/>
</dbReference>
<reference evidence="1 2" key="1">
    <citation type="submission" date="2023-10" db="EMBL/GenBank/DDBJ databases">
        <title>Development of a sustainable strategy for remediation of hydrocarbon-contaminated territories based on the waste exchange concept.</title>
        <authorList>
            <person name="Krivoruchko A."/>
        </authorList>
    </citation>
    <scope>NUCLEOTIDE SEQUENCE [LARGE SCALE GENOMIC DNA]</scope>
    <source>
        <strain evidence="1 2">IEGM 1203</strain>
    </source>
</reference>
<name>A0ABU4C380_RHOGO</name>